<organism evidence="3 4">
    <name type="scientific">Streptomyces lannensis</name>
    <dbReference type="NCBI Taxonomy" id="766498"/>
    <lineage>
        <taxon>Bacteria</taxon>
        <taxon>Bacillati</taxon>
        <taxon>Actinomycetota</taxon>
        <taxon>Actinomycetes</taxon>
        <taxon>Kitasatosporales</taxon>
        <taxon>Streptomycetaceae</taxon>
        <taxon>Streptomyces</taxon>
    </lineage>
</organism>
<proteinExistence type="predicted"/>
<dbReference type="Gene3D" id="1.10.1660.10">
    <property type="match status" value="1"/>
</dbReference>
<dbReference type="SMART" id="SM00422">
    <property type="entry name" value="HTH_MERR"/>
    <property type="match status" value="1"/>
</dbReference>
<dbReference type="PROSITE" id="PS50937">
    <property type="entry name" value="HTH_MERR_2"/>
    <property type="match status" value="1"/>
</dbReference>
<evidence type="ECO:0000259" key="2">
    <source>
        <dbReference type="PROSITE" id="PS50937"/>
    </source>
</evidence>
<keyword evidence="4" id="KW-1185">Reference proteome</keyword>
<dbReference type="Proteomes" id="UP001501563">
    <property type="component" value="Unassembled WGS sequence"/>
</dbReference>
<name>A0ABP7K2B3_9ACTN</name>
<evidence type="ECO:0000313" key="3">
    <source>
        <dbReference type="EMBL" id="GAA3863208.1"/>
    </source>
</evidence>
<dbReference type="PANTHER" id="PTHR30204:SF97">
    <property type="entry name" value="MERR FAMILY REGULATORY PROTEIN"/>
    <property type="match status" value="1"/>
</dbReference>
<dbReference type="EMBL" id="BAAAZA010000007">
    <property type="protein sequence ID" value="GAA3863208.1"/>
    <property type="molecule type" value="Genomic_DNA"/>
</dbReference>
<keyword evidence="1" id="KW-0238">DNA-binding</keyword>
<dbReference type="PANTHER" id="PTHR30204">
    <property type="entry name" value="REDOX-CYCLING DRUG-SENSING TRANSCRIPTIONAL ACTIVATOR SOXR"/>
    <property type="match status" value="1"/>
</dbReference>
<evidence type="ECO:0000313" key="4">
    <source>
        <dbReference type="Proteomes" id="UP001501563"/>
    </source>
</evidence>
<comment type="caution">
    <text evidence="3">The sequence shown here is derived from an EMBL/GenBank/DDBJ whole genome shotgun (WGS) entry which is preliminary data.</text>
</comment>
<evidence type="ECO:0000256" key="1">
    <source>
        <dbReference type="ARBA" id="ARBA00023125"/>
    </source>
</evidence>
<dbReference type="Pfam" id="PF13411">
    <property type="entry name" value="MerR_1"/>
    <property type="match status" value="1"/>
</dbReference>
<dbReference type="SUPFAM" id="SSF46955">
    <property type="entry name" value="Putative DNA-binding domain"/>
    <property type="match status" value="1"/>
</dbReference>
<dbReference type="InterPro" id="IPR000551">
    <property type="entry name" value="MerR-type_HTH_dom"/>
</dbReference>
<feature type="domain" description="HTH merR-type" evidence="2">
    <location>
        <begin position="5"/>
        <end position="73"/>
    </location>
</feature>
<accession>A0ABP7K2B3</accession>
<gene>
    <name evidence="3" type="ORF">GCM10022207_28930</name>
</gene>
<reference evidence="4" key="1">
    <citation type="journal article" date="2019" name="Int. J. Syst. Evol. Microbiol.">
        <title>The Global Catalogue of Microorganisms (GCM) 10K type strain sequencing project: providing services to taxonomists for standard genome sequencing and annotation.</title>
        <authorList>
            <consortium name="The Broad Institute Genomics Platform"/>
            <consortium name="The Broad Institute Genome Sequencing Center for Infectious Disease"/>
            <person name="Wu L."/>
            <person name="Ma J."/>
        </authorList>
    </citation>
    <scope>NUCLEOTIDE SEQUENCE [LARGE SCALE GENOMIC DNA]</scope>
    <source>
        <strain evidence="4">JCM 16578</strain>
    </source>
</reference>
<dbReference type="InterPro" id="IPR047057">
    <property type="entry name" value="MerR_fam"/>
</dbReference>
<dbReference type="RefSeq" id="WP_345548407.1">
    <property type="nucleotide sequence ID" value="NZ_BAAAZA010000007.1"/>
</dbReference>
<dbReference type="PRINTS" id="PR00040">
    <property type="entry name" value="HTHMERR"/>
</dbReference>
<sequence>MDEPLLDISEVARRSGLAPSALRFYERKGLIAAAGRNGLRRTYHPEVLQQLGLITCARGAGFSVAEIGRFLVARPSDGDLRDRMAAKAGDLDQRIVRLTRLRDSLRHAAVCDHEPIVDCPDFKRAVGTVSAPATESAQSWSWTPPGRRRPR</sequence>
<protein>
    <submittedName>
        <fullName evidence="3">Helix-turn-helix domain-containing protein</fullName>
    </submittedName>
</protein>
<dbReference type="InterPro" id="IPR009061">
    <property type="entry name" value="DNA-bd_dom_put_sf"/>
</dbReference>
<dbReference type="PROSITE" id="PS00552">
    <property type="entry name" value="HTH_MERR_1"/>
    <property type="match status" value="1"/>
</dbReference>